<dbReference type="InterPro" id="IPR029052">
    <property type="entry name" value="Metallo-depent_PP-like"/>
</dbReference>
<accession>A0A221KCL5</accession>
<feature type="signal peptide" evidence="1">
    <location>
        <begin position="1"/>
        <end position="27"/>
    </location>
</feature>
<evidence type="ECO:0000259" key="2">
    <source>
        <dbReference type="Pfam" id="PF00149"/>
    </source>
</evidence>
<dbReference type="GO" id="GO:0016787">
    <property type="term" value="F:hydrolase activity"/>
    <property type="evidence" value="ECO:0007669"/>
    <property type="project" value="InterPro"/>
</dbReference>
<dbReference type="PANTHER" id="PTHR43143:SF1">
    <property type="entry name" value="SERINE_THREONINE-PROTEIN PHOSPHATASE CPPED1"/>
    <property type="match status" value="1"/>
</dbReference>
<dbReference type="EMBL" id="CP022423">
    <property type="protein sequence ID" value="ASM76709.1"/>
    <property type="molecule type" value="Genomic_DNA"/>
</dbReference>
<dbReference type="Pfam" id="PF00149">
    <property type="entry name" value="Metallophos"/>
    <property type="match status" value="1"/>
</dbReference>
<gene>
    <name evidence="3" type="ORF">VITFI_CDS0931</name>
</gene>
<name>A0A221KCL5_VITFI</name>
<dbReference type="KEGG" id="vff:VITFI_CDS0931"/>
<dbReference type="PANTHER" id="PTHR43143">
    <property type="entry name" value="METALLOPHOSPHOESTERASE, CALCINEURIN SUPERFAMILY"/>
    <property type="match status" value="1"/>
</dbReference>
<proteinExistence type="predicted"/>
<evidence type="ECO:0000313" key="4">
    <source>
        <dbReference type="Proteomes" id="UP000199729"/>
    </source>
</evidence>
<keyword evidence="4" id="KW-1185">Reference proteome</keyword>
<keyword evidence="1" id="KW-0732">Signal</keyword>
<dbReference type="RefSeq" id="WP_089415999.1">
    <property type="nucleotide sequence ID" value="NZ_CP022423.1"/>
</dbReference>
<dbReference type="Proteomes" id="UP000199729">
    <property type="component" value="Chromosome"/>
</dbReference>
<sequence length="405" mass="43934">MNTIFRTGLCAGLVALALSACSGWHGAAPAATPEDDPVVLRFATVGDSRADPLQPGQTAQDVRWAQNTRALARILREVNDRQARLLVFNGDMIMGYGDARVPAQLPATPQAYMAADVAKFYTQYAYWRGMVATVMEAGTYIVPVPGNHETQCFRKINPSCPATRHGKNATPANEQAWRDNMGDLILDVPRFTAIVGQAPSHFSTAHNPCPPGGPCTDGLTTDQTQLSYSFDVGDSHFAILNTDAVGRDGQAPLQWLGADLAQARARGARQMFVFGHRPAYTYRFQGADPHDHPGMDADPAMADAFWSLIEQHGATYFSGHQHIFNVMQPRGRAWQVLVGSGGSPFDAAPHPALATDRMYAYALVQVRRSGAVELEAIGFPDDFGPSRSLWRARLAVPFQVTSPPS</sequence>
<dbReference type="Gene3D" id="3.60.21.10">
    <property type="match status" value="1"/>
</dbReference>
<feature type="domain" description="Calcineurin-like phosphoesterase" evidence="2">
    <location>
        <begin position="64"/>
        <end position="323"/>
    </location>
</feature>
<evidence type="ECO:0000313" key="3">
    <source>
        <dbReference type="EMBL" id="ASM76709.1"/>
    </source>
</evidence>
<dbReference type="InterPro" id="IPR004843">
    <property type="entry name" value="Calcineurin-like_PHP"/>
</dbReference>
<protein>
    <recommendedName>
        <fullName evidence="2">Calcineurin-like phosphoesterase domain-containing protein</fullName>
    </recommendedName>
</protein>
<dbReference type="InterPro" id="IPR051918">
    <property type="entry name" value="STPP_CPPED1"/>
</dbReference>
<evidence type="ECO:0000256" key="1">
    <source>
        <dbReference type="SAM" id="SignalP"/>
    </source>
</evidence>
<dbReference type="SUPFAM" id="SSF56300">
    <property type="entry name" value="Metallo-dependent phosphatases"/>
    <property type="match status" value="1"/>
</dbReference>
<organism evidence="3 4">
    <name type="scientific">Vitreoscilla filiformis</name>
    <dbReference type="NCBI Taxonomy" id="63"/>
    <lineage>
        <taxon>Bacteria</taxon>
        <taxon>Pseudomonadati</taxon>
        <taxon>Pseudomonadota</taxon>
        <taxon>Betaproteobacteria</taxon>
        <taxon>Neisseriales</taxon>
        <taxon>Neisseriaceae</taxon>
        <taxon>Vitreoscilla</taxon>
    </lineage>
</organism>
<dbReference type="AlphaFoldDB" id="A0A221KCL5"/>
<reference evidence="3 4" key="1">
    <citation type="submission" date="2017-07" db="EMBL/GenBank/DDBJ databases">
        <title>Complete Genome Sequence of the cosmetic ferment Vitreoscilla filiformis (ATCC15551).</title>
        <authorList>
            <person name="Contreras S."/>
            <person name="Sagory-Zalkind P."/>
            <person name="Blanquart H."/>
            <person name="Iltis A."/>
            <person name="Morand S.C."/>
        </authorList>
    </citation>
    <scope>NUCLEOTIDE SEQUENCE [LARGE SCALE GENOMIC DNA]</scope>
    <source>
        <strain evidence="3 4">ATCC 15551</strain>
    </source>
</reference>
<feature type="chain" id="PRO_5013143869" description="Calcineurin-like phosphoesterase domain-containing protein" evidence="1">
    <location>
        <begin position="28"/>
        <end position="405"/>
    </location>
</feature>
<dbReference type="OrthoDB" id="9809781at2"/>
<dbReference type="PROSITE" id="PS51257">
    <property type="entry name" value="PROKAR_LIPOPROTEIN"/>
    <property type="match status" value="1"/>
</dbReference>